<keyword evidence="3" id="KW-1185">Reference proteome</keyword>
<reference evidence="2" key="2">
    <citation type="submission" date="2018-08" db="UniProtKB">
        <authorList>
            <consortium name="EnsemblPlants"/>
        </authorList>
    </citation>
    <scope>IDENTIFICATION</scope>
    <source>
        <strain evidence="2">Yugu1</strain>
    </source>
</reference>
<dbReference type="EMBL" id="AGNK02002113">
    <property type="status" value="NOT_ANNOTATED_CDS"/>
    <property type="molecule type" value="Genomic_DNA"/>
</dbReference>
<dbReference type="EnsemblPlants" id="KQL17146">
    <property type="protein sequence ID" value="KQL17146"/>
    <property type="gene ID" value="SETIT_025592mg"/>
</dbReference>
<dbReference type="HOGENOM" id="CLU_2675748_0_0_1"/>
<feature type="compositionally biased region" description="Polar residues" evidence="1">
    <location>
        <begin position="46"/>
        <end position="57"/>
    </location>
</feature>
<reference evidence="3" key="1">
    <citation type="journal article" date="2012" name="Nat. Biotechnol.">
        <title>Reference genome sequence of the model plant Setaria.</title>
        <authorList>
            <person name="Bennetzen J.L."/>
            <person name="Schmutz J."/>
            <person name="Wang H."/>
            <person name="Percifield R."/>
            <person name="Hawkins J."/>
            <person name="Pontaroli A.C."/>
            <person name="Estep M."/>
            <person name="Feng L."/>
            <person name="Vaughn J.N."/>
            <person name="Grimwood J."/>
            <person name="Jenkins J."/>
            <person name="Barry K."/>
            <person name="Lindquist E."/>
            <person name="Hellsten U."/>
            <person name="Deshpande S."/>
            <person name="Wang X."/>
            <person name="Wu X."/>
            <person name="Mitros T."/>
            <person name="Triplett J."/>
            <person name="Yang X."/>
            <person name="Ye C.Y."/>
            <person name="Mauro-Herrera M."/>
            <person name="Wang L."/>
            <person name="Li P."/>
            <person name="Sharma M."/>
            <person name="Sharma R."/>
            <person name="Ronald P.C."/>
            <person name="Panaud O."/>
            <person name="Kellogg E.A."/>
            <person name="Brutnell T.P."/>
            <person name="Doust A.N."/>
            <person name="Tuskan G.A."/>
            <person name="Rokhsar D."/>
            <person name="Devos K.M."/>
        </authorList>
    </citation>
    <scope>NUCLEOTIDE SEQUENCE [LARGE SCALE GENOMIC DNA]</scope>
    <source>
        <strain evidence="3">cv. Yugu1</strain>
    </source>
</reference>
<dbReference type="Proteomes" id="UP000004995">
    <property type="component" value="Unassembled WGS sequence"/>
</dbReference>
<dbReference type="InParanoid" id="K3ZG90"/>
<name>K3ZG90_SETIT</name>
<dbReference type="Gramene" id="KQL17146">
    <property type="protein sequence ID" value="KQL17146"/>
    <property type="gene ID" value="SETIT_025592mg"/>
</dbReference>
<protein>
    <submittedName>
        <fullName evidence="2">Uncharacterized protein</fullName>
    </submittedName>
</protein>
<proteinExistence type="predicted"/>
<evidence type="ECO:0000256" key="1">
    <source>
        <dbReference type="SAM" id="MobiDB-lite"/>
    </source>
</evidence>
<feature type="region of interest" description="Disordered" evidence="1">
    <location>
        <begin position="29"/>
        <end position="75"/>
    </location>
</feature>
<sequence>MAPASPSSGGSRYLSYRPAWTVNEIPSTLGPVTVRSDHSCPRPSCASPTATRRSAGTASPARRPGSLPCARAAGT</sequence>
<dbReference type="AlphaFoldDB" id="K3ZG90"/>
<evidence type="ECO:0000313" key="3">
    <source>
        <dbReference type="Proteomes" id="UP000004995"/>
    </source>
</evidence>
<evidence type="ECO:0000313" key="2">
    <source>
        <dbReference type="EnsemblPlants" id="KQL17146"/>
    </source>
</evidence>
<organism evidence="2 3">
    <name type="scientific">Setaria italica</name>
    <name type="common">Foxtail millet</name>
    <name type="synonym">Panicum italicum</name>
    <dbReference type="NCBI Taxonomy" id="4555"/>
    <lineage>
        <taxon>Eukaryota</taxon>
        <taxon>Viridiplantae</taxon>
        <taxon>Streptophyta</taxon>
        <taxon>Embryophyta</taxon>
        <taxon>Tracheophyta</taxon>
        <taxon>Spermatophyta</taxon>
        <taxon>Magnoliopsida</taxon>
        <taxon>Liliopsida</taxon>
        <taxon>Poales</taxon>
        <taxon>Poaceae</taxon>
        <taxon>PACMAD clade</taxon>
        <taxon>Panicoideae</taxon>
        <taxon>Panicodae</taxon>
        <taxon>Paniceae</taxon>
        <taxon>Cenchrinae</taxon>
        <taxon>Setaria</taxon>
    </lineage>
</organism>
<accession>K3ZG90</accession>